<keyword evidence="3" id="KW-1185">Reference proteome</keyword>
<evidence type="ECO:0000256" key="1">
    <source>
        <dbReference type="SAM" id="SignalP"/>
    </source>
</evidence>
<gene>
    <name evidence="2" type="ORF">Q4Q39_05100</name>
</gene>
<keyword evidence="1" id="KW-0732">Signal</keyword>
<proteinExistence type="predicted"/>
<dbReference type="InterPro" id="IPR005046">
    <property type="entry name" value="DUF285"/>
</dbReference>
<feature type="signal peptide" evidence="1">
    <location>
        <begin position="1"/>
        <end position="24"/>
    </location>
</feature>
<reference evidence="2" key="1">
    <citation type="submission" date="2023-07" db="EMBL/GenBank/DDBJ databases">
        <title>Two novel species in the genus Flavivirga.</title>
        <authorList>
            <person name="Kwon K."/>
        </authorList>
    </citation>
    <scope>NUCLEOTIDE SEQUENCE</scope>
    <source>
        <strain evidence="2">KACC 14157</strain>
    </source>
</reference>
<dbReference type="Pfam" id="PF03382">
    <property type="entry name" value="DUF285"/>
    <property type="match status" value="1"/>
</dbReference>
<feature type="chain" id="PRO_5046627631" evidence="1">
    <location>
        <begin position="25"/>
        <end position="597"/>
    </location>
</feature>
<organism evidence="2 3">
    <name type="scientific">Flavivirga amylovorans</name>
    <dbReference type="NCBI Taxonomy" id="870486"/>
    <lineage>
        <taxon>Bacteria</taxon>
        <taxon>Pseudomonadati</taxon>
        <taxon>Bacteroidota</taxon>
        <taxon>Flavobacteriia</taxon>
        <taxon>Flavobacteriales</taxon>
        <taxon>Flavobacteriaceae</taxon>
        <taxon>Flavivirga</taxon>
    </lineage>
</organism>
<comment type="caution">
    <text evidence="2">The sequence shown here is derived from an EMBL/GenBank/DDBJ whole genome shotgun (WGS) entry which is preliminary data.</text>
</comment>
<dbReference type="Proteomes" id="UP001176891">
    <property type="component" value="Unassembled WGS sequence"/>
</dbReference>
<name>A0ABT8WYM6_9FLAO</name>
<accession>A0ABT8WYM6</accession>
<dbReference type="RefSeq" id="WP_303281293.1">
    <property type="nucleotide sequence ID" value="NZ_JAUOEM010000001.1"/>
</dbReference>
<protein>
    <submittedName>
        <fullName evidence="2">BspA family leucine-rich repeat surface protein</fullName>
    </submittedName>
</protein>
<evidence type="ECO:0000313" key="3">
    <source>
        <dbReference type="Proteomes" id="UP001176891"/>
    </source>
</evidence>
<evidence type="ECO:0000313" key="2">
    <source>
        <dbReference type="EMBL" id="MDO5986780.1"/>
    </source>
</evidence>
<feature type="non-terminal residue" evidence="2">
    <location>
        <position position="597"/>
    </location>
</feature>
<sequence length="597" mass="62639">MMHQLQKKIQIITILLLSSLGAMAQAEFITTWNTTNFGNSSNSSIRIQVIGNYDIDVGNDGTYDLFDRTTGITTVDVTAFGYPAGEIQIAIRNPISGVGNLQGIMTFDDRQKLLSIDQWGSSIAWTTMNSAFRGCENLDVPATDAPNLSGVSSLNNMFEGCTSLVGTPVFSNWDVSSVTSLSRTFFGTPLFDHYLGDWDLANVGNASGFLSGSGLSLSNWDATILAWAAQGIPGGSPAPLGAAGLEYCAASAERFALNSQGILIIVGDTQGCPPITCNATADNYQEAVANDGSIAPNANPLIYNITGDTFADANNDDIIELGDGFTIPNLPAGLTARFILSNSDTTATLQLSGNAINNNSTDTVGLLRIEFDAGIRTSGVPPTVICDTRVGVFFTDPLIVCNSTTTASNYEEAAANDGSIAPNANPLVYTLTGDTFRDTNNDGFLDGGFDVTNLPTGLTARFRLSNSDTTATLELTGNAVNNTSANNIGVLNIVRSFTSLTTSGIRPTLTCTNAVGINFIDPVIGISCNPTADDYQEVVATNNGSIATNANPLVYNITGGTFIDTNNDDILDAGFSISNLPSGLTARFILSNSDTTA</sequence>
<dbReference type="EMBL" id="JAUOEM010000001">
    <property type="protein sequence ID" value="MDO5986780.1"/>
    <property type="molecule type" value="Genomic_DNA"/>
</dbReference>